<dbReference type="STRING" id="1324314.BVG16_02250"/>
<evidence type="ECO:0000313" key="10">
    <source>
        <dbReference type="Proteomes" id="UP000190188"/>
    </source>
</evidence>
<feature type="domain" description="HAMP" evidence="8">
    <location>
        <begin position="264"/>
        <end position="316"/>
    </location>
</feature>
<organism evidence="9 10">
    <name type="scientific">Paenibacillus selenitireducens</name>
    <dbReference type="NCBI Taxonomy" id="1324314"/>
    <lineage>
        <taxon>Bacteria</taxon>
        <taxon>Bacillati</taxon>
        <taxon>Bacillota</taxon>
        <taxon>Bacilli</taxon>
        <taxon>Bacillales</taxon>
        <taxon>Paenibacillaceae</taxon>
        <taxon>Paenibacillus</taxon>
    </lineage>
</organism>
<evidence type="ECO:0000256" key="7">
    <source>
        <dbReference type="SAM" id="Phobius"/>
    </source>
</evidence>
<reference evidence="9 10" key="1">
    <citation type="submission" date="2017-01" db="EMBL/GenBank/DDBJ databases">
        <title>Genome analysis of Paenibacillus selenitrireducens ES3-24.</title>
        <authorList>
            <person name="Xu D."/>
            <person name="Yao R."/>
            <person name="Zheng S."/>
        </authorList>
    </citation>
    <scope>NUCLEOTIDE SEQUENCE [LARGE SCALE GENOMIC DNA]</scope>
    <source>
        <strain evidence="9 10">ES3-24</strain>
    </source>
</reference>
<dbReference type="InterPro" id="IPR036890">
    <property type="entry name" value="HATPase_C_sf"/>
</dbReference>
<dbReference type="SUPFAM" id="SSF158472">
    <property type="entry name" value="HAMP domain-like"/>
    <property type="match status" value="1"/>
</dbReference>
<dbReference type="RefSeq" id="WP_078496900.1">
    <property type="nucleotide sequence ID" value="NZ_MSZX01000001.1"/>
</dbReference>
<dbReference type="PROSITE" id="PS50885">
    <property type="entry name" value="HAMP"/>
    <property type="match status" value="1"/>
</dbReference>
<protein>
    <recommendedName>
        <fullName evidence="8">HAMP domain-containing protein</fullName>
    </recommendedName>
</protein>
<keyword evidence="5" id="KW-0418">Kinase</keyword>
<dbReference type="Gene3D" id="3.30.565.10">
    <property type="entry name" value="Histidine kinase-like ATPase, C-terminal domain"/>
    <property type="match status" value="1"/>
</dbReference>
<name>A0A1T2XMS4_9BACL</name>
<dbReference type="PANTHER" id="PTHR34220:SF7">
    <property type="entry name" value="SENSOR HISTIDINE KINASE YPDA"/>
    <property type="match status" value="1"/>
</dbReference>
<proteinExistence type="predicted"/>
<dbReference type="InterPro" id="IPR050640">
    <property type="entry name" value="Bact_2-comp_sensor_kinase"/>
</dbReference>
<evidence type="ECO:0000313" key="9">
    <source>
        <dbReference type="EMBL" id="OPA81174.1"/>
    </source>
</evidence>
<comment type="caution">
    <text evidence="9">The sequence shown here is derived from an EMBL/GenBank/DDBJ whole genome shotgun (WGS) entry which is preliminary data.</text>
</comment>
<dbReference type="SUPFAM" id="SSF55874">
    <property type="entry name" value="ATPase domain of HSP90 chaperone/DNA topoisomerase II/histidine kinase"/>
    <property type="match status" value="1"/>
</dbReference>
<evidence type="ECO:0000256" key="2">
    <source>
        <dbReference type="ARBA" id="ARBA00022475"/>
    </source>
</evidence>
<evidence type="ECO:0000256" key="5">
    <source>
        <dbReference type="ARBA" id="ARBA00022777"/>
    </source>
</evidence>
<evidence type="ECO:0000256" key="1">
    <source>
        <dbReference type="ARBA" id="ARBA00004651"/>
    </source>
</evidence>
<dbReference type="Gene3D" id="3.30.450.20">
    <property type="entry name" value="PAS domain"/>
    <property type="match status" value="1"/>
</dbReference>
<dbReference type="GO" id="GO:0000155">
    <property type="term" value="F:phosphorelay sensor kinase activity"/>
    <property type="evidence" value="ECO:0007669"/>
    <property type="project" value="InterPro"/>
</dbReference>
<gene>
    <name evidence="9" type="ORF">BVG16_02250</name>
</gene>
<dbReference type="EMBL" id="MSZX01000001">
    <property type="protein sequence ID" value="OPA81174.1"/>
    <property type="molecule type" value="Genomic_DNA"/>
</dbReference>
<keyword evidence="6 7" id="KW-0472">Membrane</keyword>
<keyword evidence="10" id="KW-1185">Reference proteome</keyword>
<dbReference type="Pfam" id="PF00672">
    <property type="entry name" value="HAMP"/>
    <property type="match status" value="1"/>
</dbReference>
<dbReference type="GO" id="GO:0005886">
    <property type="term" value="C:plasma membrane"/>
    <property type="evidence" value="ECO:0007669"/>
    <property type="project" value="UniProtKB-SubCell"/>
</dbReference>
<dbReference type="CDD" id="cd06225">
    <property type="entry name" value="HAMP"/>
    <property type="match status" value="1"/>
</dbReference>
<feature type="transmembrane region" description="Helical" evidence="7">
    <location>
        <begin position="242"/>
        <end position="267"/>
    </location>
</feature>
<evidence type="ECO:0000256" key="6">
    <source>
        <dbReference type="ARBA" id="ARBA00023136"/>
    </source>
</evidence>
<keyword evidence="3" id="KW-0597">Phosphoprotein</keyword>
<keyword evidence="7" id="KW-1133">Transmembrane helix</keyword>
<dbReference type="Proteomes" id="UP000190188">
    <property type="component" value="Unassembled WGS sequence"/>
</dbReference>
<accession>A0A1T2XMS4</accession>
<keyword evidence="7" id="KW-0812">Transmembrane</keyword>
<keyword evidence="2" id="KW-1003">Cell membrane</keyword>
<keyword evidence="4" id="KW-0808">Transferase</keyword>
<dbReference type="InterPro" id="IPR003594">
    <property type="entry name" value="HATPase_dom"/>
</dbReference>
<comment type="subcellular location">
    <subcellularLocation>
        <location evidence="1">Cell membrane</location>
        <topology evidence="1">Multi-pass membrane protein</topology>
    </subcellularLocation>
</comment>
<dbReference type="Gene3D" id="6.10.340.10">
    <property type="match status" value="1"/>
</dbReference>
<dbReference type="SMART" id="SM00304">
    <property type="entry name" value="HAMP"/>
    <property type="match status" value="1"/>
</dbReference>
<sequence>MNSIQRKITLYAGGCFLLLFLALLGAISSEMERTIVPLNESLTQQIVNARSEQISYWFQQRIGEVEMLATLAADHHWTRDELLIESRKLEQRRALDYESIRIVDLKGNSWTSDSKAFSILTRDYYKELISSNAPCVVSNVIVSRANKAEIVVILYRIEPLVNEDAAYIAAAVPIGKMKEIAQDITVYDGRGWLIVNSGSLEPEESRATMSTFTASIAGVPGWKLIFQVPKSQLTQGMTKTQWSALIMGSVVGIFFLILVLLLGSSIAKPIQTLRQLMRQVEDGDWSVRSNDKRRDEIGELGRSFNQMLIKLYQSQQEKKEIELQMIHEQIKPHFLYNTLDTIQWMAASHDANNVVDIVESLSTYFRLGLGSGSQFVTLDQEFQHVESYLNIQCVRYDDILEYELSYDEHLEQQQIIRFILQPLVENAIYHGIKPLTNQKSKISIRAYERGDQLIVTVQNNGVDIPESRLTSLQEALRNGKKDRNEEIGFGLYSVSHRIKLAYGELYGLQISSGQGLTCMTINIPLGGDKSCGRS</sequence>
<dbReference type="InterPro" id="IPR003660">
    <property type="entry name" value="HAMP_dom"/>
</dbReference>
<dbReference type="AlphaFoldDB" id="A0A1T2XMS4"/>
<evidence type="ECO:0000256" key="4">
    <source>
        <dbReference type="ARBA" id="ARBA00022679"/>
    </source>
</evidence>
<dbReference type="SMART" id="SM00387">
    <property type="entry name" value="HATPase_c"/>
    <property type="match status" value="1"/>
</dbReference>
<dbReference type="Pfam" id="PF02518">
    <property type="entry name" value="HATPase_c"/>
    <property type="match status" value="1"/>
</dbReference>
<evidence type="ECO:0000259" key="8">
    <source>
        <dbReference type="PROSITE" id="PS50885"/>
    </source>
</evidence>
<dbReference type="OrthoDB" id="9776552at2"/>
<dbReference type="Pfam" id="PF06580">
    <property type="entry name" value="His_kinase"/>
    <property type="match status" value="1"/>
</dbReference>
<dbReference type="PANTHER" id="PTHR34220">
    <property type="entry name" value="SENSOR HISTIDINE KINASE YPDA"/>
    <property type="match status" value="1"/>
</dbReference>
<evidence type="ECO:0000256" key="3">
    <source>
        <dbReference type="ARBA" id="ARBA00022553"/>
    </source>
</evidence>
<dbReference type="InterPro" id="IPR010559">
    <property type="entry name" value="Sig_transdc_His_kin_internal"/>
</dbReference>